<feature type="compositionally biased region" description="Low complexity" evidence="7">
    <location>
        <begin position="90"/>
        <end position="126"/>
    </location>
</feature>
<dbReference type="PANTHER" id="PTHR47622:SF1">
    <property type="entry name" value="ARGININE_SERINE-RICH PROTEIN 1"/>
    <property type="match status" value="1"/>
</dbReference>
<evidence type="ECO:0000256" key="3">
    <source>
        <dbReference type="ARBA" id="ARBA00018147"/>
    </source>
</evidence>
<reference evidence="9" key="1">
    <citation type="submission" date="2019-10" db="EMBL/GenBank/DDBJ databases">
        <title>Corvus moneduloides (New Caledonian crow) genome, bCorMon1, primary haplotype.</title>
        <authorList>
            <person name="Rutz C."/>
            <person name="Fungtammasan C."/>
            <person name="Mountcastle J."/>
            <person name="Formenti G."/>
            <person name="Chow W."/>
            <person name="Howe K."/>
            <person name="Steele M.P."/>
            <person name="Fernandes J."/>
            <person name="Gilbert M.T.P."/>
            <person name="Fedrigo O."/>
            <person name="Jarvis E.D."/>
            <person name="Gemmell N."/>
        </authorList>
    </citation>
    <scope>NUCLEOTIDE SEQUENCE [LARGE SCALE GENOMIC DNA]</scope>
</reference>
<comment type="similarity">
    <text evidence="2">Belongs to the RSRP family.</text>
</comment>
<gene>
    <name evidence="8" type="primary">RSRP1</name>
</gene>
<proteinExistence type="inferred from homology"/>
<dbReference type="PANTHER" id="PTHR47622">
    <property type="entry name" value="ARGININE/SERINE-RICH PROTEIN 1"/>
    <property type="match status" value="1"/>
</dbReference>
<feature type="compositionally biased region" description="Polar residues" evidence="7">
    <location>
        <begin position="24"/>
        <end position="33"/>
    </location>
</feature>
<keyword evidence="5" id="KW-0539">Nucleus</keyword>
<dbReference type="Pfam" id="PF17069">
    <property type="entry name" value="RSRP"/>
    <property type="match status" value="1"/>
</dbReference>
<evidence type="ECO:0000256" key="5">
    <source>
        <dbReference type="ARBA" id="ARBA00023242"/>
    </source>
</evidence>
<sequence length="385" mass="43185">MGVTHEAGLSPQDPCGGSPAGWSRSAQVPQGNQRGACPAAPSGTETGHCRTAAKPEPAAESMQKTNAGKTDDMTDFMDDLSLSSPKKRGSSVSSKRSCASSSSRSSSRSSCSSRSSSSSSASSRSWSRSRSRSRARRNGSRRSRRYSRSYSRSRSRSRGYRRYRSRYPPRHYRHRYPRHRSRSRSWSRGRAYYRRSYSRSRSRSRGRRYYGFGRTIYPEAYRSWRSRSRTRSRSRSPLHLSEKDKRELLEIAKANAAKALGTDNIVLPASLKISAPAKEIKTEKREREEATESAEQPGSAAEDVAKGGMERAAIQRSISFSPNNTMAKPALQKPVSHVVVKEPVVSPPREDDRKGSPYGQWVPVKKEEKKTFLNFSPKSSLFRAR</sequence>
<reference evidence="8" key="2">
    <citation type="submission" date="2025-08" db="UniProtKB">
        <authorList>
            <consortium name="Ensembl"/>
        </authorList>
    </citation>
    <scope>IDENTIFICATION</scope>
</reference>
<dbReference type="CTD" id="57035"/>
<feature type="region of interest" description="Disordered" evidence="7">
    <location>
        <begin position="278"/>
        <end position="308"/>
    </location>
</feature>
<feature type="compositionally biased region" description="Basic and acidic residues" evidence="7">
    <location>
        <begin position="278"/>
        <end position="290"/>
    </location>
</feature>
<evidence type="ECO:0000256" key="2">
    <source>
        <dbReference type="ARBA" id="ARBA00009534"/>
    </source>
</evidence>
<evidence type="ECO:0000313" key="9">
    <source>
        <dbReference type="Proteomes" id="UP000694553"/>
    </source>
</evidence>
<reference evidence="8" key="3">
    <citation type="submission" date="2025-09" db="UniProtKB">
        <authorList>
            <consortium name="Ensembl"/>
        </authorList>
    </citation>
    <scope>IDENTIFICATION</scope>
</reference>
<dbReference type="GO" id="GO:0005634">
    <property type="term" value="C:nucleus"/>
    <property type="evidence" value="ECO:0007669"/>
    <property type="project" value="UniProtKB-SubCell"/>
</dbReference>
<comment type="subcellular location">
    <subcellularLocation>
        <location evidence="1">Nucleus</location>
    </subcellularLocation>
</comment>
<dbReference type="InterPro" id="IPR029656">
    <property type="entry name" value="RSRP1"/>
</dbReference>
<evidence type="ECO:0000256" key="4">
    <source>
        <dbReference type="ARBA" id="ARBA00022553"/>
    </source>
</evidence>
<feature type="compositionally biased region" description="Basic residues" evidence="7">
    <location>
        <begin position="127"/>
        <end position="205"/>
    </location>
</feature>
<dbReference type="RefSeq" id="XP_031988517.1">
    <property type="nucleotide sequence ID" value="XM_032132626.1"/>
</dbReference>
<dbReference type="GeneID" id="116455144"/>
<name>A0A8C3EKK2_CORMO</name>
<accession>A0A8C3EKK2</accession>
<dbReference type="Proteomes" id="UP000694553">
    <property type="component" value="Unassembled WGS sequence"/>
</dbReference>
<evidence type="ECO:0000256" key="7">
    <source>
        <dbReference type="SAM" id="MobiDB-lite"/>
    </source>
</evidence>
<protein>
    <recommendedName>
        <fullName evidence="3">Arginine/serine-rich protein 1</fullName>
    </recommendedName>
</protein>
<dbReference type="OMA" id="YGQWIPV"/>
<feature type="region of interest" description="Disordered" evidence="7">
    <location>
        <begin position="1"/>
        <end position="205"/>
    </location>
</feature>
<keyword evidence="9" id="KW-1185">Reference proteome</keyword>
<evidence type="ECO:0000313" key="8">
    <source>
        <dbReference type="Ensembl" id="ENSCMUP00000022282.1"/>
    </source>
</evidence>
<organism evidence="8 9">
    <name type="scientific">Corvus moneduloides</name>
    <name type="common">New Caledonian crow</name>
    <dbReference type="NCBI Taxonomy" id="1196302"/>
    <lineage>
        <taxon>Eukaryota</taxon>
        <taxon>Metazoa</taxon>
        <taxon>Chordata</taxon>
        <taxon>Craniata</taxon>
        <taxon>Vertebrata</taxon>
        <taxon>Euteleostomi</taxon>
        <taxon>Archelosauria</taxon>
        <taxon>Archosauria</taxon>
        <taxon>Dinosauria</taxon>
        <taxon>Saurischia</taxon>
        <taxon>Theropoda</taxon>
        <taxon>Coelurosauria</taxon>
        <taxon>Aves</taxon>
        <taxon>Neognathae</taxon>
        <taxon>Neoaves</taxon>
        <taxon>Telluraves</taxon>
        <taxon>Australaves</taxon>
        <taxon>Passeriformes</taxon>
        <taxon>Corvoidea</taxon>
        <taxon>Corvidae</taxon>
        <taxon>Corvus</taxon>
    </lineage>
</organism>
<evidence type="ECO:0000256" key="1">
    <source>
        <dbReference type="ARBA" id="ARBA00004123"/>
    </source>
</evidence>
<evidence type="ECO:0000256" key="6">
    <source>
        <dbReference type="ARBA" id="ARBA00034666"/>
    </source>
</evidence>
<comment type="function">
    <text evidence="6">Probably acts as a spliceosomal factor that contributes to spliceosome assembly and regulates the isoform switching of proteins such as PARP6.</text>
</comment>
<keyword evidence="4" id="KW-0597">Phosphoprotein</keyword>
<dbReference type="Ensembl" id="ENSCMUT00000023913.2">
    <property type="protein sequence ID" value="ENSCMUP00000022282.1"/>
    <property type="gene ID" value="ENSCMUG00000013692.2"/>
</dbReference>
<dbReference type="OrthoDB" id="9950396at2759"/>
<dbReference type="AlphaFoldDB" id="A0A8C3EKK2"/>